<sequence length="112" mass="12372">MSDFYCDEALSGRTPVKVVMETDTVLAFEHTKPSYPVHIVVVPKRHIPSLVDLGDCGEGLLMDVIGVVREVAARVRDERGAACVVTNEGAYQESKHMHWHVLFRGDLPEGLA</sequence>
<dbReference type="PANTHER" id="PTHR23089">
    <property type="entry name" value="HISTIDINE TRIAD HIT PROTEIN"/>
    <property type="match status" value="1"/>
</dbReference>
<feature type="domain" description="HIT" evidence="2">
    <location>
        <begin position="5"/>
        <end position="112"/>
    </location>
</feature>
<dbReference type="InterPro" id="IPR001310">
    <property type="entry name" value="Histidine_triad_HIT"/>
</dbReference>
<dbReference type="PRINTS" id="PR00332">
    <property type="entry name" value="HISTRIAD"/>
</dbReference>
<reference evidence="3 4" key="1">
    <citation type="submission" date="2021-01" db="EMBL/GenBank/DDBJ databases">
        <title>Whole genome shotgun sequence of Asanoa iriomotensis NBRC 100142.</title>
        <authorList>
            <person name="Komaki H."/>
            <person name="Tamura T."/>
        </authorList>
    </citation>
    <scope>NUCLEOTIDE SEQUENCE [LARGE SCALE GENOMIC DNA]</scope>
    <source>
        <strain evidence="3 4">NBRC 100142</strain>
    </source>
</reference>
<organism evidence="3 4">
    <name type="scientific">Asanoa iriomotensis</name>
    <dbReference type="NCBI Taxonomy" id="234613"/>
    <lineage>
        <taxon>Bacteria</taxon>
        <taxon>Bacillati</taxon>
        <taxon>Actinomycetota</taxon>
        <taxon>Actinomycetes</taxon>
        <taxon>Micromonosporales</taxon>
        <taxon>Micromonosporaceae</taxon>
        <taxon>Asanoa</taxon>
    </lineage>
</organism>
<dbReference type="InterPro" id="IPR011146">
    <property type="entry name" value="HIT-like"/>
</dbReference>
<dbReference type="SUPFAM" id="SSF54197">
    <property type="entry name" value="HIT-like"/>
    <property type="match status" value="1"/>
</dbReference>
<keyword evidence="4" id="KW-1185">Reference proteome</keyword>
<dbReference type="RefSeq" id="WP_239090836.1">
    <property type="nucleotide sequence ID" value="NZ_BAAALU010000024.1"/>
</dbReference>
<accession>A0ABQ4C5H1</accession>
<gene>
    <name evidence="3" type="ORF">Air01nite_41090</name>
</gene>
<evidence type="ECO:0000259" key="2">
    <source>
        <dbReference type="PROSITE" id="PS51084"/>
    </source>
</evidence>
<feature type="short sequence motif" description="Histidine triad motif" evidence="1">
    <location>
        <begin position="96"/>
        <end position="100"/>
    </location>
</feature>
<name>A0ABQ4C5H1_9ACTN</name>
<evidence type="ECO:0000256" key="1">
    <source>
        <dbReference type="PROSITE-ProRule" id="PRU00464"/>
    </source>
</evidence>
<dbReference type="InterPro" id="IPR036265">
    <property type="entry name" value="HIT-like_sf"/>
</dbReference>
<dbReference type="GO" id="GO:0016787">
    <property type="term" value="F:hydrolase activity"/>
    <property type="evidence" value="ECO:0007669"/>
    <property type="project" value="UniProtKB-KW"/>
</dbReference>
<dbReference type="Proteomes" id="UP000624325">
    <property type="component" value="Unassembled WGS sequence"/>
</dbReference>
<protein>
    <submittedName>
        <fullName evidence="3">Hydrolase</fullName>
    </submittedName>
</protein>
<evidence type="ECO:0000313" key="3">
    <source>
        <dbReference type="EMBL" id="GIF58014.1"/>
    </source>
</evidence>
<dbReference type="Pfam" id="PF01230">
    <property type="entry name" value="HIT"/>
    <property type="match status" value="1"/>
</dbReference>
<evidence type="ECO:0000313" key="4">
    <source>
        <dbReference type="Proteomes" id="UP000624325"/>
    </source>
</evidence>
<comment type="caution">
    <text evidence="3">The sequence shown here is derived from an EMBL/GenBank/DDBJ whole genome shotgun (WGS) entry which is preliminary data.</text>
</comment>
<dbReference type="Gene3D" id="3.30.428.10">
    <property type="entry name" value="HIT-like"/>
    <property type="match status" value="1"/>
</dbReference>
<proteinExistence type="predicted"/>
<keyword evidence="3" id="KW-0378">Hydrolase</keyword>
<dbReference type="EMBL" id="BONC01000028">
    <property type="protein sequence ID" value="GIF58014.1"/>
    <property type="molecule type" value="Genomic_DNA"/>
</dbReference>
<dbReference type="PROSITE" id="PS51084">
    <property type="entry name" value="HIT_2"/>
    <property type="match status" value="1"/>
</dbReference>